<dbReference type="InterPro" id="IPR025201">
    <property type="entry name" value="KdpD_TM"/>
</dbReference>
<keyword evidence="9" id="KW-0067">ATP-binding</keyword>
<feature type="domain" description="Histidine kinase/HSP90-like ATPase" evidence="16">
    <location>
        <begin position="213"/>
        <end position="276"/>
    </location>
</feature>
<evidence type="ECO:0000259" key="16">
    <source>
        <dbReference type="Pfam" id="PF13581"/>
    </source>
</evidence>
<dbReference type="InterPro" id="IPR011495">
    <property type="entry name" value="Sig_transdc_His_kin_sub2_dim/P"/>
</dbReference>
<evidence type="ECO:0000256" key="6">
    <source>
        <dbReference type="ARBA" id="ARBA00022692"/>
    </source>
</evidence>
<dbReference type="RefSeq" id="WP_213668973.1">
    <property type="nucleotide sequence ID" value="NZ_JAHCDA010000001.1"/>
</dbReference>
<evidence type="ECO:0000259" key="15">
    <source>
        <dbReference type="Pfam" id="PF13493"/>
    </source>
</evidence>
<evidence type="ECO:0000256" key="12">
    <source>
        <dbReference type="ARBA" id="ARBA00023136"/>
    </source>
</evidence>
<keyword evidence="10 13" id="KW-1133">Transmembrane helix</keyword>
<keyword evidence="7" id="KW-0547">Nucleotide-binding</keyword>
<keyword evidence="4" id="KW-0597">Phosphoprotein</keyword>
<dbReference type="Pfam" id="PF07568">
    <property type="entry name" value="HisKA_2"/>
    <property type="match status" value="1"/>
</dbReference>
<sequence>MAGPPRGPARGLALGAASFAVAFLLRQAASIEGAPFASFFLAIGVTAAFADWRPAAAVLTSSVAAIWYFVLPPDRSFDLLWPQGAVAVGSFALVAGALIVLVELVRAGAAQLRAQREEIDRLLAHERHLRQELQHRMASSIQSLAAVLSLQASRVSSVAEAQVALADAVQRLHNVALVHRRMKDPELAGERLAEALDALTLDLLRSVGRSDVAVEVVVEASPLEHGAAILVAMTVVEAVMNSVRHGFGDRPGGTISVALRQEGATLSLTVGDDGQGLCGVLQDAPRFGVTIMEGFAQRLGGEFHLENVPGGGARAVLNFPSPATQRPIPRLNA</sequence>
<evidence type="ECO:0000259" key="14">
    <source>
        <dbReference type="Pfam" id="PF07568"/>
    </source>
</evidence>
<dbReference type="Gene3D" id="3.30.565.10">
    <property type="entry name" value="Histidine kinase-like ATPase, C-terminal domain"/>
    <property type="match status" value="1"/>
</dbReference>
<feature type="domain" description="Signal transduction histidine kinase subgroup 2 dimerisation and phosphoacceptor" evidence="14">
    <location>
        <begin position="132"/>
        <end position="206"/>
    </location>
</feature>
<dbReference type="PANTHER" id="PTHR41523:SF8">
    <property type="entry name" value="ETHYLENE RESPONSE SENSOR PROTEIN"/>
    <property type="match status" value="1"/>
</dbReference>
<evidence type="ECO:0000256" key="1">
    <source>
        <dbReference type="ARBA" id="ARBA00000085"/>
    </source>
</evidence>
<keyword evidence="11" id="KW-0902">Two-component regulatory system</keyword>
<evidence type="ECO:0000313" key="17">
    <source>
        <dbReference type="EMBL" id="MBS7810351.1"/>
    </source>
</evidence>
<dbReference type="Pfam" id="PF13581">
    <property type="entry name" value="HATPase_c_2"/>
    <property type="match status" value="1"/>
</dbReference>
<comment type="subcellular location">
    <subcellularLocation>
        <location evidence="2">Membrane</location>
        <topology evidence="2">Multi-pass membrane protein</topology>
    </subcellularLocation>
</comment>
<feature type="transmembrane region" description="Helical" evidence="13">
    <location>
        <begin position="52"/>
        <end position="71"/>
    </location>
</feature>
<feature type="domain" description="Sensor protein KdpD transmembrane" evidence="15">
    <location>
        <begin position="13"/>
        <end position="114"/>
    </location>
</feature>
<dbReference type="Proteomes" id="UP000766336">
    <property type="component" value="Unassembled WGS sequence"/>
</dbReference>
<evidence type="ECO:0000256" key="3">
    <source>
        <dbReference type="ARBA" id="ARBA00012438"/>
    </source>
</evidence>
<evidence type="ECO:0000256" key="13">
    <source>
        <dbReference type="SAM" id="Phobius"/>
    </source>
</evidence>
<evidence type="ECO:0000256" key="4">
    <source>
        <dbReference type="ARBA" id="ARBA00022553"/>
    </source>
</evidence>
<dbReference type="EMBL" id="JAHCDA010000001">
    <property type="protein sequence ID" value="MBS7810351.1"/>
    <property type="molecule type" value="Genomic_DNA"/>
</dbReference>
<protein>
    <recommendedName>
        <fullName evidence="3">histidine kinase</fullName>
        <ecNumber evidence="3">2.7.13.3</ecNumber>
    </recommendedName>
</protein>
<evidence type="ECO:0000256" key="10">
    <source>
        <dbReference type="ARBA" id="ARBA00022989"/>
    </source>
</evidence>
<name>A0ABS5Q9H7_9PROT</name>
<dbReference type="Pfam" id="PF13493">
    <property type="entry name" value="DUF4118"/>
    <property type="match status" value="1"/>
</dbReference>
<evidence type="ECO:0000256" key="11">
    <source>
        <dbReference type="ARBA" id="ARBA00023012"/>
    </source>
</evidence>
<keyword evidence="8" id="KW-0418">Kinase</keyword>
<dbReference type="PANTHER" id="PTHR41523">
    <property type="entry name" value="TWO-COMPONENT SYSTEM SENSOR PROTEIN"/>
    <property type="match status" value="1"/>
</dbReference>
<keyword evidence="5" id="KW-0808">Transferase</keyword>
<comment type="catalytic activity">
    <reaction evidence="1">
        <text>ATP + protein L-histidine = ADP + protein N-phospho-L-histidine.</text>
        <dbReference type="EC" id="2.7.13.3"/>
    </reaction>
</comment>
<dbReference type="InterPro" id="IPR003594">
    <property type="entry name" value="HATPase_dom"/>
</dbReference>
<evidence type="ECO:0000256" key="9">
    <source>
        <dbReference type="ARBA" id="ARBA00022840"/>
    </source>
</evidence>
<keyword evidence="18" id="KW-1185">Reference proteome</keyword>
<dbReference type="InterPro" id="IPR038318">
    <property type="entry name" value="KdpD_sf"/>
</dbReference>
<organism evidence="17 18">
    <name type="scientific">Roseococcus pinisoli</name>
    <dbReference type="NCBI Taxonomy" id="2835040"/>
    <lineage>
        <taxon>Bacteria</taxon>
        <taxon>Pseudomonadati</taxon>
        <taxon>Pseudomonadota</taxon>
        <taxon>Alphaproteobacteria</taxon>
        <taxon>Acetobacterales</taxon>
        <taxon>Roseomonadaceae</taxon>
        <taxon>Roseococcus</taxon>
    </lineage>
</organism>
<dbReference type="EC" id="2.7.13.3" evidence="3"/>
<evidence type="ECO:0000256" key="7">
    <source>
        <dbReference type="ARBA" id="ARBA00022741"/>
    </source>
</evidence>
<proteinExistence type="predicted"/>
<accession>A0ABS5Q9H7</accession>
<evidence type="ECO:0000256" key="5">
    <source>
        <dbReference type="ARBA" id="ARBA00022679"/>
    </source>
</evidence>
<evidence type="ECO:0000313" key="18">
    <source>
        <dbReference type="Proteomes" id="UP000766336"/>
    </source>
</evidence>
<dbReference type="SUPFAM" id="SSF55874">
    <property type="entry name" value="ATPase domain of HSP90 chaperone/DNA topoisomerase II/histidine kinase"/>
    <property type="match status" value="1"/>
</dbReference>
<dbReference type="InterPro" id="IPR036890">
    <property type="entry name" value="HATPase_C_sf"/>
</dbReference>
<reference evidence="17 18" key="1">
    <citation type="submission" date="2021-05" db="EMBL/GenBank/DDBJ databases">
        <title>Roseococcus sp. XZZS9, whole genome shotgun sequencing project.</title>
        <authorList>
            <person name="Zhao G."/>
            <person name="Shen L."/>
        </authorList>
    </citation>
    <scope>NUCLEOTIDE SEQUENCE [LARGE SCALE GENOMIC DNA]</scope>
    <source>
        <strain evidence="17 18">XZZS9</strain>
    </source>
</reference>
<keyword evidence="12 13" id="KW-0472">Membrane</keyword>
<gene>
    <name evidence="17" type="ORF">KHU32_05335</name>
</gene>
<evidence type="ECO:0000256" key="2">
    <source>
        <dbReference type="ARBA" id="ARBA00004141"/>
    </source>
</evidence>
<evidence type="ECO:0000256" key="8">
    <source>
        <dbReference type="ARBA" id="ARBA00022777"/>
    </source>
</evidence>
<comment type="caution">
    <text evidence="17">The sequence shown here is derived from an EMBL/GenBank/DDBJ whole genome shotgun (WGS) entry which is preliminary data.</text>
</comment>
<keyword evidence="6 13" id="KW-0812">Transmembrane</keyword>
<dbReference type="Gene3D" id="1.20.120.620">
    <property type="entry name" value="Backbone structure of the membrane domain of e. Coli histidine kinase receptor kdpd"/>
    <property type="match status" value="1"/>
</dbReference>
<feature type="transmembrane region" description="Helical" evidence="13">
    <location>
        <begin position="83"/>
        <end position="105"/>
    </location>
</feature>